<dbReference type="Gene3D" id="2.60.120.1140">
    <property type="entry name" value="Protein of unknown function DUF192"/>
    <property type="match status" value="1"/>
</dbReference>
<evidence type="ECO:0000313" key="1">
    <source>
        <dbReference type="EMBL" id="QCY71377.1"/>
    </source>
</evidence>
<dbReference type="InterPro" id="IPR038695">
    <property type="entry name" value="Saro_0823-like_sf"/>
</dbReference>
<keyword evidence="2" id="KW-1185">Reference proteome</keyword>
<sequence length="159" mass="18597">MKKHWLYFLLIPGLLISCADEPKESSIETPEITFEREGEMELLKEGEVIKTLEIEIADTPYEWETGLMYRESLGEEQGMLFVYSQEGQRNFYMKNTYIPLDLIFYNKDSIVVSFYENAEPLDETSIPSNAPAQFILEVNAGKVEEWNIETGDKMRFWKD</sequence>
<gene>
    <name evidence="1" type="ORF">FHG64_06775</name>
</gene>
<proteinExistence type="predicted"/>
<name>A0A5B7X7F7_9FLAO</name>
<reference evidence="1 2" key="1">
    <citation type="submission" date="2019-06" db="EMBL/GenBank/DDBJ databases">
        <title>Complete genome sequence of Antarcticibacterium flavum KCTC 52984T from an Antarctic marine sediment.</title>
        <authorList>
            <person name="Lee Y.M."/>
            <person name="Shin S.C."/>
        </authorList>
    </citation>
    <scope>NUCLEOTIDE SEQUENCE [LARGE SCALE GENOMIC DNA]</scope>
    <source>
        <strain evidence="1 2">KCTC 52984</strain>
    </source>
</reference>
<organism evidence="1 2">
    <name type="scientific">Antarcticibacterium flavum</name>
    <dbReference type="NCBI Taxonomy" id="2058175"/>
    <lineage>
        <taxon>Bacteria</taxon>
        <taxon>Pseudomonadati</taxon>
        <taxon>Bacteroidota</taxon>
        <taxon>Flavobacteriia</taxon>
        <taxon>Flavobacteriales</taxon>
        <taxon>Flavobacteriaceae</taxon>
        <taxon>Antarcticibacterium</taxon>
    </lineage>
</organism>
<dbReference type="PROSITE" id="PS51257">
    <property type="entry name" value="PROKAR_LIPOPROTEIN"/>
    <property type="match status" value="1"/>
</dbReference>
<dbReference type="KEGG" id="afla:FHG64_06775"/>
<dbReference type="Proteomes" id="UP000309016">
    <property type="component" value="Chromosome"/>
</dbReference>
<dbReference type="PANTHER" id="PTHR37953">
    <property type="entry name" value="UPF0127 PROTEIN MJ1496"/>
    <property type="match status" value="1"/>
</dbReference>
<dbReference type="OrthoDB" id="5526466at2"/>
<dbReference type="Pfam" id="PF02643">
    <property type="entry name" value="DUF192"/>
    <property type="match status" value="1"/>
</dbReference>
<evidence type="ECO:0000313" key="2">
    <source>
        <dbReference type="Proteomes" id="UP000309016"/>
    </source>
</evidence>
<dbReference type="InterPro" id="IPR003795">
    <property type="entry name" value="DUF192"/>
</dbReference>
<accession>A0A5B7X7F7</accession>
<dbReference type="EMBL" id="CP040812">
    <property type="protein sequence ID" value="QCY71377.1"/>
    <property type="molecule type" value="Genomic_DNA"/>
</dbReference>
<protein>
    <submittedName>
        <fullName evidence="1">DUF192 domain-containing protein</fullName>
    </submittedName>
</protein>
<dbReference type="AlphaFoldDB" id="A0A5B7X7F7"/>
<dbReference type="PANTHER" id="PTHR37953:SF1">
    <property type="entry name" value="UPF0127 PROTEIN MJ1496"/>
    <property type="match status" value="1"/>
</dbReference>